<keyword evidence="1" id="KW-0175">Coiled coil</keyword>
<evidence type="ECO:0000313" key="2">
    <source>
        <dbReference type="EMBL" id="VEL11912.1"/>
    </source>
</evidence>
<evidence type="ECO:0000256" key="1">
    <source>
        <dbReference type="SAM" id="Coils"/>
    </source>
</evidence>
<dbReference type="AlphaFoldDB" id="A0A448WHJ1"/>
<proteinExistence type="predicted"/>
<accession>A0A448WHJ1</accession>
<protein>
    <submittedName>
        <fullName evidence="2">Uncharacterized protein</fullName>
    </submittedName>
</protein>
<gene>
    <name evidence="2" type="ORF">PXEA_LOCUS5352</name>
</gene>
<name>A0A448WHJ1_9PLAT</name>
<evidence type="ECO:0000313" key="3">
    <source>
        <dbReference type="Proteomes" id="UP000784294"/>
    </source>
</evidence>
<sequence length="66" mass="8163">MDAKTRLERDRLKHQRIQRETKCEDWLHRKRIEAQRLREEAAQKTAQIMECKRLEEEQKICRSSLK</sequence>
<comment type="caution">
    <text evidence="2">The sequence shown here is derived from an EMBL/GenBank/DDBJ whole genome shotgun (WGS) entry which is preliminary data.</text>
</comment>
<dbReference type="Proteomes" id="UP000784294">
    <property type="component" value="Unassembled WGS sequence"/>
</dbReference>
<organism evidence="2 3">
    <name type="scientific">Protopolystoma xenopodis</name>
    <dbReference type="NCBI Taxonomy" id="117903"/>
    <lineage>
        <taxon>Eukaryota</taxon>
        <taxon>Metazoa</taxon>
        <taxon>Spiralia</taxon>
        <taxon>Lophotrochozoa</taxon>
        <taxon>Platyhelminthes</taxon>
        <taxon>Monogenea</taxon>
        <taxon>Polyopisthocotylea</taxon>
        <taxon>Polystomatidea</taxon>
        <taxon>Polystomatidae</taxon>
        <taxon>Protopolystoma</taxon>
    </lineage>
</organism>
<keyword evidence="3" id="KW-1185">Reference proteome</keyword>
<dbReference type="EMBL" id="CAAALY010013243">
    <property type="protein sequence ID" value="VEL11912.1"/>
    <property type="molecule type" value="Genomic_DNA"/>
</dbReference>
<feature type="coiled-coil region" evidence="1">
    <location>
        <begin position="27"/>
        <end position="57"/>
    </location>
</feature>
<reference evidence="2" key="1">
    <citation type="submission" date="2018-11" db="EMBL/GenBank/DDBJ databases">
        <authorList>
            <consortium name="Pathogen Informatics"/>
        </authorList>
    </citation>
    <scope>NUCLEOTIDE SEQUENCE</scope>
</reference>